<sequence length="438" mass="46008">MRDVATQFSTADVTIRPVTRSELPRVFELNRLSFGRSRGGLAAGTDRPGLARWGAFGRRGELLASVADQRQSHYFGGRAVHAAGVTDLAVGPEYRGRGLGRRLLTRLLAEAHSRGAAISTLFPTLPALHRRLGWETTGSLTWYTLPAAALAGLRPAPDTRIREATTEDLPALARLYQRIAAQGNGLVERAGPGIGAVPRLPAGFVAVADGVESAAAVDTIGVAAAATDDAAASEGTIAADGITVVEGPDGDPEGYAVWTRGTGWGATARLTVHDLIATTRRAHLTLGAFLGGWAGGTPVLALRLEEPDSLRRLLPAGDLRVESEEPWMLRLVDVRAAVAARGWPPHLSCGLAMEIQDSVCPWNAGLRTLVLHEGSAILDTASSARIRIDIGGLAVLYAGGSRAATLRRCGLLTGGDAQDDAMIDAVFAGPRPTVLDRF</sequence>
<dbReference type="InterPro" id="IPR051554">
    <property type="entry name" value="Acetyltransferase_Eis"/>
</dbReference>
<evidence type="ECO:0000313" key="2">
    <source>
        <dbReference type="EMBL" id="AOS62639.1"/>
    </source>
</evidence>
<dbReference type="PROSITE" id="PS51186">
    <property type="entry name" value="GNAT"/>
    <property type="match status" value="1"/>
</dbReference>
<proteinExistence type="predicted"/>
<dbReference type="PANTHER" id="PTHR37817:SF1">
    <property type="entry name" value="N-ACETYLTRANSFERASE EIS"/>
    <property type="match status" value="1"/>
</dbReference>
<dbReference type="AlphaFoldDB" id="A0AAC9MXR8"/>
<dbReference type="Pfam" id="PF13527">
    <property type="entry name" value="Acetyltransf_9"/>
    <property type="match status" value="1"/>
</dbReference>
<dbReference type="InterPro" id="IPR036527">
    <property type="entry name" value="SCP2_sterol-bd_dom_sf"/>
</dbReference>
<dbReference type="EMBL" id="CP014859">
    <property type="protein sequence ID" value="AOS62639.1"/>
    <property type="molecule type" value="Genomic_DNA"/>
</dbReference>
<dbReference type="Pfam" id="PF17668">
    <property type="entry name" value="Acetyltransf_17"/>
    <property type="match status" value="1"/>
</dbReference>
<dbReference type="InterPro" id="IPR016181">
    <property type="entry name" value="Acyl_CoA_acyltransferase"/>
</dbReference>
<dbReference type="Pfam" id="PF13530">
    <property type="entry name" value="SCP2_2"/>
    <property type="match status" value="1"/>
</dbReference>
<dbReference type="InterPro" id="IPR000182">
    <property type="entry name" value="GNAT_dom"/>
</dbReference>
<dbReference type="Gene3D" id="3.40.630.30">
    <property type="match status" value="2"/>
</dbReference>
<dbReference type="KEGG" id="ahm:TL08_09120"/>
<evidence type="ECO:0000259" key="1">
    <source>
        <dbReference type="PROSITE" id="PS51186"/>
    </source>
</evidence>
<protein>
    <submittedName>
        <fullName evidence="2">Acetyltransferase</fullName>
    </submittedName>
</protein>
<dbReference type="InterPro" id="IPR025559">
    <property type="entry name" value="Eis_dom"/>
</dbReference>
<reference evidence="3" key="1">
    <citation type="submission" date="2016-03" db="EMBL/GenBank/DDBJ databases">
        <title>Complete genome sequence of the type strain Actinoalloteichus hymeniacidonis DSM 45092.</title>
        <authorList>
            <person name="Schaffert L."/>
            <person name="Albersmeier A."/>
            <person name="Winkler A."/>
            <person name="Kalinowski J."/>
            <person name="Zotchev S."/>
            <person name="Ruckert C."/>
        </authorList>
    </citation>
    <scope>NUCLEOTIDE SEQUENCE [LARGE SCALE GENOMIC DNA]</scope>
    <source>
        <strain evidence="3">HPA177(T) (DSM 45092(T))</strain>
    </source>
</reference>
<organism evidence="2 3">
    <name type="scientific">Actinoalloteichus hymeniacidonis</name>
    <dbReference type="NCBI Taxonomy" id="340345"/>
    <lineage>
        <taxon>Bacteria</taxon>
        <taxon>Bacillati</taxon>
        <taxon>Actinomycetota</taxon>
        <taxon>Actinomycetes</taxon>
        <taxon>Pseudonocardiales</taxon>
        <taxon>Pseudonocardiaceae</taxon>
        <taxon>Actinoalloteichus</taxon>
    </lineage>
</organism>
<dbReference type="SUPFAM" id="SSF55718">
    <property type="entry name" value="SCP-like"/>
    <property type="match status" value="1"/>
</dbReference>
<accession>A0AAC9MXR8</accession>
<dbReference type="Gene3D" id="3.30.1050.10">
    <property type="entry name" value="SCP2 sterol-binding domain"/>
    <property type="match status" value="1"/>
</dbReference>
<evidence type="ECO:0000313" key="3">
    <source>
        <dbReference type="Proteomes" id="UP000095210"/>
    </source>
</evidence>
<name>A0AAC9MXR8_9PSEU</name>
<keyword evidence="3" id="KW-1185">Reference proteome</keyword>
<dbReference type="GO" id="GO:0034069">
    <property type="term" value="F:aminoglycoside N-acetyltransferase activity"/>
    <property type="evidence" value="ECO:0007669"/>
    <property type="project" value="TreeGrafter"/>
</dbReference>
<dbReference type="GO" id="GO:0030649">
    <property type="term" value="P:aminoglycoside antibiotic catabolic process"/>
    <property type="evidence" value="ECO:0007669"/>
    <property type="project" value="TreeGrafter"/>
</dbReference>
<feature type="domain" description="N-acetyltransferase" evidence="1">
    <location>
        <begin position="13"/>
        <end position="157"/>
    </location>
</feature>
<dbReference type="SUPFAM" id="SSF55729">
    <property type="entry name" value="Acyl-CoA N-acyltransferases (Nat)"/>
    <property type="match status" value="2"/>
</dbReference>
<dbReference type="InterPro" id="IPR041380">
    <property type="entry name" value="Acetyltransf_17"/>
</dbReference>
<gene>
    <name evidence="2" type="ORF">TL08_09120</name>
</gene>
<dbReference type="Proteomes" id="UP000095210">
    <property type="component" value="Chromosome"/>
</dbReference>
<dbReference type="PANTHER" id="PTHR37817">
    <property type="entry name" value="N-ACETYLTRANSFERASE EIS"/>
    <property type="match status" value="1"/>
</dbReference>